<dbReference type="InterPro" id="IPR059226">
    <property type="entry name" value="Choice_anch_Q_dom"/>
</dbReference>
<keyword evidence="3" id="KW-1185">Reference proteome</keyword>
<accession>A0A927GA94</accession>
<evidence type="ECO:0000256" key="1">
    <source>
        <dbReference type="SAM" id="MobiDB-lite"/>
    </source>
</evidence>
<evidence type="ECO:0000313" key="2">
    <source>
        <dbReference type="EMBL" id="MBD2705248.1"/>
    </source>
</evidence>
<sequence length="1023" mass="105698">MRTQLPSSSPVAFRSNQTNRSDMTSRWALGSLMLVWLLACPQWAVGQTIRYVKPTASGTGDGSSWANASSNLQAILDASAPTHQVWIAGGTYKPGGPANTDRTISFYMREGVAIYGGFVGNETSLSQRPARTTQPSSTTLSGDIGQANNTIDNSYSVIRNGPGLSPAAILDGVVITGGNGSAGGGVLNDGRTGSCRPTFRNCNFVANYATFGGAVFNDGFTAGSICSPILINCSLVSNSASEGGALYNQAGSGGTSSPILINCSFLGNNATNANFGGAMYNNGGGGGTSSPSLVNCSFRSNTAGGFGNALYSYGTGGTAKPDLTNCVVFGTGGNRSFSSVNATVVTRYSLLEASALVMGVDVSGPGNLTTTSSPFSPTGVSLQPCSPAINAGNTTSYTAVGGPSTDLSGQERPWRGSPIDMGALEYQTTPSTIGITQQPPSGQTVCAGASVTIPYSWSGIISSRQWYLNNNPIATPPTEPLMLSNVQPAQSGRYYVVVSSSCNSVTSTVFSLSVNVAPSRLYVKANATGTNTGLDWANAFTDLQSALNYGECPANLTEIWVAAGVYKPTTDTTRSVSFSMPSGVAIYGGFVGNETTLAQRPIVNPIIGHPSNTTLSGNIGDPAIQTDNSYHVIKNLGNELDSTAVLDGFVIKDGYGVGLVGRNTSGAGILNVHSSPTLVNCSLESNQSSLGGAMATYNASSPTLTNCSFINNTAQVYKGHGGAIYNEDGSIRLTNCSLEANRGYYGGAIALAATLRSSKPNVTLINCRLTDNYALTHGGALYNADGSLTLLNCSLQNNRSRSRGGACYNDTDGLESRNISLTNCSLQGNYSPNGGATYIGSGTINITNSVLWDNGSNETFGGSQGNQVSYSLLEPAVVGYINGGNNLMTTTSPFVSPTPQIPSELALRAGSPALNVGSNAAYQSVNGPATDLAGNVRIQQTTIDLGAFEGSHSCANQYSLKVGNWNDTDVWSCGRIPLLTDVVTLNHTVSLPTSYQGQALKLIYSAAGRLLFSSGSRLKLGGN</sequence>
<dbReference type="PANTHER" id="PTHR11319:SF35">
    <property type="entry name" value="OUTER MEMBRANE PROTEIN PMPC-RELATED"/>
    <property type="match status" value="1"/>
</dbReference>
<dbReference type="PANTHER" id="PTHR11319">
    <property type="entry name" value="G PROTEIN-COUPLED RECEPTOR-RELATED"/>
    <property type="match status" value="1"/>
</dbReference>
<dbReference type="RefSeq" id="WP_190892495.1">
    <property type="nucleotide sequence ID" value="NZ_JACWZY010000049.1"/>
</dbReference>
<dbReference type="SUPFAM" id="SSF48726">
    <property type="entry name" value="Immunoglobulin"/>
    <property type="match status" value="1"/>
</dbReference>
<dbReference type="InterPro" id="IPR011050">
    <property type="entry name" value="Pectin_lyase_fold/virulence"/>
</dbReference>
<dbReference type="AlphaFoldDB" id="A0A927GA94"/>
<comment type="caution">
    <text evidence="2">The sequence shown here is derived from an EMBL/GenBank/DDBJ whole genome shotgun (WGS) entry which is preliminary data.</text>
</comment>
<dbReference type="InterPro" id="IPR013783">
    <property type="entry name" value="Ig-like_fold"/>
</dbReference>
<evidence type="ECO:0008006" key="4">
    <source>
        <dbReference type="Google" id="ProtNLM"/>
    </source>
</evidence>
<dbReference type="InterPro" id="IPR012334">
    <property type="entry name" value="Pectin_lyas_fold"/>
</dbReference>
<dbReference type="Gene3D" id="2.60.40.10">
    <property type="entry name" value="Immunoglobulins"/>
    <property type="match status" value="1"/>
</dbReference>
<dbReference type="Proteomes" id="UP000598820">
    <property type="component" value="Unassembled WGS sequence"/>
</dbReference>
<feature type="region of interest" description="Disordered" evidence="1">
    <location>
        <begin position="125"/>
        <end position="145"/>
    </location>
</feature>
<dbReference type="InterPro" id="IPR036179">
    <property type="entry name" value="Ig-like_dom_sf"/>
</dbReference>
<organism evidence="2 3">
    <name type="scientific">Spirosoma profusum</name>
    <dbReference type="NCBI Taxonomy" id="2771354"/>
    <lineage>
        <taxon>Bacteria</taxon>
        <taxon>Pseudomonadati</taxon>
        <taxon>Bacteroidota</taxon>
        <taxon>Cytophagia</taxon>
        <taxon>Cytophagales</taxon>
        <taxon>Cytophagaceae</taxon>
        <taxon>Spirosoma</taxon>
    </lineage>
</organism>
<proteinExistence type="predicted"/>
<dbReference type="Gene3D" id="2.160.20.10">
    <property type="entry name" value="Single-stranded right-handed beta-helix, Pectin lyase-like"/>
    <property type="match status" value="2"/>
</dbReference>
<name>A0A927GA94_9BACT</name>
<evidence type="ECO:0000313" key="3">
    <source>
        <dbReference type="Proteomes" id="UP000598820"/>
    </source>
</evidence>
<dbReference type="NCBIfam" id="NF041518">
    <property type="entry name" value="choice_anch_Q"/>
    <property type="match status" value="2"/>
</dbReference>
<protein>
    <recommendedName>
        <fullName evidence="4">Ig-like domain-containing protein</fullName>
    </recommendedName>
</protein>
<dbReference type="SUPFAM" id="SSF51126">
    <property type="entry name" value="Pectin lyase-like"/>
    <property type="match status" value="2"/>
</dbReference>
<dbReference type="EMBL" id="JACWZY010000049">
    <property type="protein sequence ID" value="MBD2705248.1"/>
    <property type="molecule type" value="Genomic_DNA"/>
</dbReference>
<reference evidence="2" key="1">
    <citation type="submission" date="2020-09" db="EMBL/GenBank/DDBJ databases">
        <authorList>
            <person name="Kim M.K."/>
        </authorList>
    </citation>
    <scope>NUCLEOTIDE SEQUENCE</scope>
    <source>
        <strain evidence="2">BT702</strain>
    </source>
</reference>
<gene>
    <name evidence="2" type="ORF">IC229_31810</name>
</gene>